<dbReference type="AlphaFoldDB" id="A0A170RLR3"/>
<reference evidence="2" key="1">
    <citation type="submission" date="2016-05" db="EMBL/GenBank/DDBJ databases">
        <title>Draft genome sequences of four strains of Ehrlichia ruminantium, a tick-borne pathogen of ruminants, isolated from Zimbabwe, The Gambia and Ghana.</title>
        <authorList>
            <person name="Nakao R."/>
            <person name="Jongejan F."/>
            <person name="Sugimoto C."/>
        </authorList>
    </citation>
    <scope>NUCLEOTIDE SEQUENCE [LARGE SCALE GENOMIC DNA]</scope>
    <source>
        <strain evidence="2">Kerr Seringe</strain>
    </source>
</reference>
<accession>A0A170RLR3</accession>
<name>A0A170RLR3_EHRRU</name>
<dbReference type="EMBL" id="BDDL01000018">
    <property type="protein sequence ID" value="GAT76924.1"/>
    <property type="molecule type" value="Genomic_DNA"/>
</dbReference>
<evidence type="ECO:0000313" key="1">
    <source>
        <dbReference type="EMBL" id="GAT76924.1"/>
    </source>
</evidence>
<protein>
    <submittedName>
        <fullName evidence="1">Uncharacterized protein</fullName>
    </submittedName>
</protein>
<gene>
    <name evidence="1" type="ORF">EHRUM2_01220</name>
</gene>
<comment type="caution">
    <text evidence="1">The sequence shown here is derived from an EMBL/GenBank/DDBJ whole genome shotgun (WGS) entry which is preliminary data.</text>
</comment>
<dbReference type="Proteomes" id="UP000092677">
    <property type="component" value="Unassembled WGS sequence"/>
</dbReference>
<evidence type="ECO:0000313" key="2">
    <source>
        <dbReference type="Proteomes" id="UP000092677"/>
    </source>
</evidence>
<organism evidence="1 2">
    <name type="scientific">Ehrlichia ruminantium</name>
    <name type="common">heartwater rickettsia</name>
    <name type="synonym">Cowdria ruminantium</name>
    <dbReference type="NCBI Taxonomy" id="779"/>
    <lineage>
        <taxon>Bacteria</taxon>
        <taxon>Pseudomonadati</taxon>
        <taxon>Pseudomonadota</taxon>
        <taxon>Alphaproteobacteria</taxon>
        <taxon>Rickettsiales</taxon>
        <taxon>Anaplasmataceae</taxon>
        <taxon>Ehrlichia</taxon>
    </lineage>
</organism>
<sequence length="81" mass="9040">MSSTLQDIFKGISYAIEHVFSKDDINVFNVCVSGDIVVTKGKDNICKTLLESMVILSMSLRLIFNCVILFDNESPLVYDTS</sequence>
<proteinExistence type="predicted"/>